<reference evidence="2 3" key="1">
    <citation type="submission" date="2019-02" db="EMBL/GenBank/DDBJ databases">
        <title>Kribbella capetownensis sp. nov. and Kribbella speibonae sp. nov., isolated from soil.</title>
        <authorList>
            <person name="Curtis S.M."/>
            <person name="Norton I."/>
            <person name="Everest G.J."/>
            <person name="Meyers P.R."/>
        </authorList>
    </citation>
    <scope>NUCLEOTIDE SEQUENCE [LARGE SCALE GENOMIC DNA]</scope>
    <source>
        <strain evidence="2 3">YM53</strain>
    </source>
</reference>
<comment type="caution">
    <text evidence="2">The sequence shown here is derived from an EMBL/GenBank/DDBJ whole genome shotgun (WGS) entry which is preliminary data.</text>
</comment>
<dbReference type="InterPro" id="IPR016040">
    <property type="entry name" value="NAD(P)-bd_dom"/>
</dbReference>
<organism evidence="2 3">
    <name type="scientific">Kribbella capetownensis</name>
    <dbReference type="NCBI Taxonomy" id="1572659"/>
    <lineage>
        <taxon>Bacteria</taxon>
        <taxon>Bacillati</taxon>
        <taxon>Actinomycetota</taxon>
        <taxon>Actinomycetes</taxon>
        <taxon>Propionibacteriales</taxon>
        <taxon>Kribbellaceae</taxon>
        <taxon>Kribbella</taxon>
    </lineage>
</organism>
<dbReference type="AlphaFoldDB" id="A0A4R0JIL2"/>
<dbReference type="OrthoDB" id="9771302at2"/>
<keyword evidence="3" id="KW-1185">Reference proteome</keyword>
<dbReference type="InterPro" id="IPR036291">
    <property type="entry name" value="NAD(P)-bd_dom_sf"/>
</dbReference>
<dbReference type="Proteomes" id="UP000293342">
    <property type="component" value="Unassembled WGS sequence"/>
</dbReference>
<dbReference type="PANTHER" id="PTHR43355">
    <property type="entry name" value="FLAVIN REDUCTASE (NADPH)"/>
    <property type="match status" value="1"/>
</dbReference>
<dbReference type="GO" id="GO:0004074">
    <property type="term" value="F:biliverdin reductase [NAD(P)H] activity"/>
    <property type="evidence" value="ECO:0007669"/>
    <property type="project" value="TreeGrafter"/>
</dbReference>
<evidence type="ECO:0000313" key="3">
    <source>
        <dbReference type="Proteomes" id="UP000293342"/>
    </source>
</evidence>
<name>A0A4R0JIL2_9ACTN</name>
<dbReference type="InterPro" id="IPR051606">
    <property type="entry name" value="Polyketide_Oxido-like"/>
</dbReference>
<protein>
    <submittedName>
        <fullName evidence="2">NAD(P)-dependent oxidoreductase</fullName>
    </submittedName>
</protein>
<feature type="domain" description="NAD(P)-binding" evidence="1">
    <location>
        <begin position="7"/>
        <end position="201"/>
    </location>
</feature>
<dbReference type="PANTHER" id="PTHR43355:SF2">
    <property type="entry name" value="FLAVIN REDUCTASE (NADPH)"/>
    <property type="match status" value="1"/>
</dbReference>
<dbReference type="EMBL" id="SJKD01000006">
    <property type="protein sequence ID" value="TCC46379.1"/>
    <property type="molecule type" value="Genomic_DNA"/>
</dbReference>
<sequence>MRITVFGATGGIGGHVVRQALDAGHKVTAVVRQSSPFELEHSSLEVVRVPGLDEAGELRDAVDGSEAVISGVGPRGRKSGAVASSSTRSMLAAMAAAQVRRFVAVSAAPLGPMPPDESFLNRRVLHPMINAFAADVYADLRVMEADIMSSRTEWTIVRPPKLNNKPLTGNYRTVVGGSVSHGYFISRADVAHLMLAVLDDPATVNQPVGVAY</sequence>
<evidence type="ECO:0000259" key="1">
    <source>
        <dbReference type="Pfam" id="PF13460"/>
    </source>
</evidence>
<gene>
    <name evidence="2" type="ORF">E0H75_25145</name>
</gene>
<proteinExistence type="predicted"/>
<dbReference type="GO" id="GO:0042602">
    <property type="term" value="F:riboflavin reductase (NADPH) activity"/>
    <property type="evidence" value="ECO:0007669"/>
    <property type="project" value="TreeGrafter"/>
</dbReference>
<dbReference type="SUPFAM" id="SSF51735">
    <property type="entry name" value="NAD(P)-binding Rossmann-fold domains"/>
    <property type="match status" value="1"/>
</dbReference>
<dbReference type="RefSeq" id="WP_131516132.1">
    <property type="nucleotide sequence ID" value="NZ_SJKD01000006.1"/>
</dbReference>
<accession>A0A4R0JIL2</accession>
<dbReference type="Gene3D" id="3.40.50.720">
    <property type="entry name" value="NAD(P)-binding Rossmann-like Domain"/>
    <property type="match status" value="1"/>
</dbReference>
<evidence type="ECO:0000313" key="2">
    <source>
        <dbReference type="EMBL" id="TCC46379.1"/>
    </source>
</evidence>
<dbReference type="Pfam" id="PF13460">
    <property type="entry name" value="NAD_binding_10"/>
    <property type="match status" value="1"/>
</dbReference>